<evidence type="ECO:0000256" key="7">
    <source>
        <dbReference type="ARBA" id="ARBA00023180"/>
    </source>
</evidence>
<dbReference type="GO" id="GO:0031505">
    <property type="term" value="P:fungal-type cell wall organization"/>
    <property type="evidence" value="ECO:0007669"/>
    <property type="project" value="TreeGrafter"/>
</dbReference>
<keyword evidence="5 10" id="KW-1133">Transmembrane helix</keyword>
<evidence type="ECO:0000256" key="6">
    <source>
        <dbReference type="ARBA" id="ARBA00023136"/>
    </source>
</evidence>
<evidence type="ECO:0000256" key="4">
    <source>
        <dbReference type="ARBA" id="ARBA00022968"/>
    </source>
</evidence>
<proteinExistence type="inferred from homology"/>
<dbReference type="SUPFAM" id="SSF49899">
    <property type="entry name" value="Concanavalin A-like lectins/glucanases"/>
    <property type="match status" value="1"/>
</dbReference>
<keyword evidence="6 10" id="KW-0472">Membrane</keyword>
<dbReference type="GO" id="GO:0015926">
    <property type="term" value="F:glucosidase activity"/>
    <property type="evidence" value="ECO:0007669"/>
    <property type="project" value="TreeGrafter"/>
</dbReference>
<dbReference type="InterPro" id="IPR000757">
    <property type="entry name" value="Beta-glucanase-like"/>
</dbReference>
<dbReference type="GO" id="GO:0005886">
    <property type="term" value="C:plasma membrane"/>
    <property type="evidence" value="ECO:0007669"/>
    <property type="project" value="TreeGrafter"/>
</dbReference>
<organism evidence="12 13">
    <name type="scientific">Meripilus lineatus</name>
    <dbReference type="NCBI Taxonomy" id="2056292"/>
    <lineage>
        <taxon>Eukaryota</taxon>
        <taxon>Fungi</taxon>
        <taxon>Dikarya</taxon>
        <taxon>Basidiomycota</taxon>
        <taxon>Agaricomycotina</taxon>
        <taxon>Agaricomycetes</taxon>
        <taxon>Polyporales</taxon>
        <taxon>Meripilaceae</taxon>
        <taxon>Meripilus</taxon>
    </lineage>
</organism>
<dbReference type="PANTHER" id="PTHR31361:SF1">
    <property type="entry name" value="BETA-GLUCAN SYNTHESIS-ASSOCIATED PROTEIN KRE6-RELATED"/>
    <property type="match status" value="1"/>
</dbReference>
<dbReference type="Proteomes" id="UP001212997">
    <property type="component" value="Unassembled WGS sequence"/>
</dbReference>
<name>A0AAD5YMW9_9APHY</name>
<feature type="compositionally biased region" description="Low complexity" evidence="9">
    <location>
        <begin position="21"/>
        <end position="43"/>
    </location>
</feature>
<feature type="region of interest" description="Disordered" evidence="9">
    <location>
        <begin position="1"/>
        <end position="51"/>
    </location>
</feature>
<protein>
    <recommendedName>
        <fullName evidence="11">GH16 domain-containing protein</fullName>
    </recommendedName>
</protein>
<feature type="domain" description="GH16" evidence="11">
    <location>
        <begin position="153"/>
        <end position="568"/>
    </location>
</feature>
<keyword evidence="3 10" id="KW-0812">Transmembrane</keyword>
<evidence type="ECO:0000256" key="2">
    <source>
        <dbReference type="ARBA" id="ARBA00010962"/>
    </source>
</evidence>
<dbReference type="EMBL" id="JANAWD010000026">
    <property type="protein sequence ID" value="KAJ3490540.1"/>
    <property type="molecule type" value="Genomic_DNA"/>
</dbReference>
<dbReference type="FunFam" id="2.60.120.200:FF:000259">
    <property type="entry name" value="Chromosome 9, whole genome shotgun sequence"/>
    <property type="match status" value="1"/>
</dbReference>
<evidence type="ECO:0000256" key="9">
    <source>
        <dbReference type="SAM" id="MobiDB-lite"/>
    </source>
</evidence>
<comment type="caution">
    <text evidence="12">The sequence shown here is derived from an EMBL/GenBank/DDBJ whole genome shotgun (WGS) entry which is preliminary data.</text>
</comment>
<keyword evidence="8" id="KW-0961">Cell wall biogenesis/degradation</keyword>
<dbReference type="Pfam" id="PF03935">
    <property type="entry name" value="SKN1_KRE6_Sbg1"/>
    <property type="match status" value="1"/>
</dbReference>
<feature type="transmembrane region" description="Helical" evidence="10">
    <location>
        <begin position="132"/>
        <end position="152"/>
    </location>
</feature>
<evidence type="ECO:0000256" key="10">
    <source>
        <dbReference type="SAM" id="Phobius"/>
    </source>
</evidence>
<reference evidence="12" key="1">
    <citation type="submission" date="2022-07" db="EMBL/GenBank/DDBJ databases">
        <title>Genome Sequence of Physisporinus lineatus.</title>
        <authorList>
            <person name="Buettner E."/>
        </authorList>
    </citation>
    <scope>NUCLEOTIDE SEQUENCE</scope>
    <source>
        <strain evidence="12">VT162</strain>
    </source>
</reference>
<keyword evidence="4" id="KW-0735">Signal-anchor</keyword>
<evidence type="ECO:0000256" key="5">
    <source>
        <dbReference type="ARBA" id="ARBA00022989"/>
    </source>
</evidence>
<evidence type="ECO:0000313" key="12">
    <source>
        <dbReference type="EMBL" id="KAJ3490540.1"/>
    </source>
</evidence>
<comment type="subcellular location">
    <subcellularLocation>
        <location evidence="1">Membrane</location>
        <topology evidence="1">Single-pass type II membrane protein</topology>
    </subcellularLocation>
</comment>
<keyword evidence="7" id="KW-0325">Glycoprotein</keyword>
<accession>A0AAD5YMW9</accession>
<dbReference type="InterPro" id="IPR005629">
    <property type="entry name" value="Skn1/Kre6/Sbg1"/>
</dbReference>
<gene>
    <name evidence="12" type="ORF">NLI96_g1337</name>
</gene>
<dbReference type="InterPro" id="IPR013320">
    <property type="entry name" value="ConA-like_dom_sf"/>
</dbReference>
<dbReference type="AlphaFoldDB" id="A0AAD5YMW9"/>
<evidence type="ECO:0000256" key="1">
    <source>
        <dbReference type="ARBA" id="ARBA00004606"/>
    </source>
</evidence>
<dbReference type="PROSITE" id="PS51762">
    <property type="entry name" value="GH16_2"/>
    <property type="match status" value="1"/>
</dbReference>
<keyword evidence="13" id="KW-1185">Reference proteome</keyword>
<evidence type="ECO:0000313" key="13">
    <source>
        <dbReference type="Proteomes" id="UP001212997"/>
    </source>
</evidence>
<dbReference type="GO" id="GO:0005789">
    <property type="term" value="C:endoplasmic reticulum membrane"/>
    <property type="evidence" value="ECO:0007669"/>
    <property type="project" value="TreeGrafter"/>
</dbReference>
<dbReference type="FunFam" id="2.60.120.200:FF:000135">
    <property type="entry name" value="Related to KRE6-glucan synthase subunit"/>
    <property type="match status" value="1"/>
</dbReference>
<evidence type="ECO:0000259" key="11">
    <source>
        <dbReference type="PROSITE" id="PS51762"/>
    </source>
</evidence>
<evidence type="ECO:0000256" key="8">
    <source>
        <dbReference type="ARBA" id="ARBA00023316"/>
    </source>
</evidence>
<evidence type="ECO:0000256" key="3">
    <source>
        <dbReference type="ARBA" id="ARBA00022692"/>
    </source>
</evidence>
<dbReference type="GO" id="GO:0006078">
    <property type="term" value="P:(1-&gt;6)-beta-D-glucan biosynthetic process"/>
    <property type="evidence" value="ECO:0007669"/>
    <property type="project" value="TreeGrafter"/>
</dbReference>
<comment type="similarity">
    <text evidence="2">Belongs to the SKN1/KRE6 family.</text>
</comment>
<dbReference type="CDD" id="cd02180">
    <property type="entry name" value="GH16_fungal_KRE6_glucanase"/>
    <property type="match status" value="1"/>
</dbReference>
<dbReference type="PANTHER" id="PTHR31361">
    <property type="entry name" value="BETA-GLUCAN SYNTHESIS-ASSOCIATED PROTEIN KRE6-RELATED"/>
    <property type="match status" value="1"/>
</dbReference>
<sequence>MASTKPQLHVQKPLYQTDAGSSSNLLSPASSRPSSPRASPLSPGFAPSLRSVASTSSINDSRYASVGDGRSSIIPPSISDKFAMSPDPASWGGGLTVDYREPDDYLHTPDPRRDRKSDMGGTIFTWRGISNLGCLAILLLSMGTLFAGYPLISHFTKKPISTNGGFNLGGTNATGQVPSMSGNWGLIDLDTPQDVYTKADYYTGKNWQLIFSDEFNVDGRTFYPGDDPYWEAVDLHYWGTNNMEWYDPAAITTKNGSLVITLSKKANHELDYQGGMMSTWNKFCFTGGLIEAAVVLPGANNVVGLWPAIWTMGNLGRAGYGASLDGMWPYTYDSCDVGTVANQTLNGLPLAATENGDASNGGVLSYLPGQRLSRCTCPGESHPGPMHSDGTYVGRAAPEIDIFEAQITGEPLSGQVSQSSQWAPFNAAYQWFNTTDNLIIPNATLSYLNPYMGGVYQQATSVVTETNQHAYELTGDIFSVYGVQYKPGFDDAYISWVTDGKLVWTMHQAGMNADSRVEIGPRPIPQEPMYIIANLGMSHNFGYVDVEHLTFPTAMKVDYIRVYQDPDLINIGCDPSDFPTKAYIEQYIEAYTNPNLTTWTDDFKQPFPKNSFLGEC</sequence>
<dbReference type="Gene3D" id="2.60.120.200">
    <property type="match status" value="2"/>
</dbReference>